<dbReference type="NCBIfam" id="NF005559">
    <property type="entry name" value="PRK07231.1"/>
    <property type="match status" value="1"/>
</dbReference>
<dbReference type="OrthoDB" id="7442at2157"/>
<dbReference type="PRINTS" id="PR00081">
    <property type="entry name" value="GDHRDH"/>
</dbReference>
<dbReference type="CDD" id="cd05233">
    <property type="entry name" value="SDR_c"/>
    <property type="match status" value="1"/>
</dbReference>
<protein>
    <submittedName>
        <fullName evidence="2">SDR family oxidoreductase</fullName>
    </submittedName>
</protein>
<keyword evidence="3" id="KW-1185">Reference proteome</keyword>
<dbReference type="FunFam" id="3.40.50.720:FF:000084">
    <property type="entry name" value="Short-chain dehydrogenase reductase"/>
    <property type="match status" value="1"/>
</dbReference>
<comment type="similarity">
    <text evidence="1">Belongs to the short-chain dehydrogenases/reductases (SDR) family.</text>
</comment>
<dbReference type="InterPro" id="IPR020904">
    <property type="entry name" value="Sc_DH/Rdtase_CS"/>
</dbReference>
<comment type="caution">
    <text evidence="2">The sequence shown here is derived from an EMBL/GenBank/DDBJ whole genome shotgun (WGS) entry which is preliminary data.</text>
</comment>
<dbReference type="PRINTS" id="PR00080">
    <property type="entry name" value="SDRFAMILY"/>
</dbReference>
<organism evidence="2 3">
    <name type="scientific">Natronomonas salsuginis</name>
    <dbReference type="NCBI Taxonomy" id="2217661"/>
    <lineage>
        <taxon>Archaea</taxon>
        <taxon>Methanobacteriati</taxon>
        <taxon>Methanobacteriota</taxon>
        <taxon>Stenosarchaea group</taxon>
        <taxon>Halobacteria</taxon>
        <taxon>Halobacteriales</taxon>
        <taxon>Natronomonadaceae</taxon>
        <taxon>Natronomonas</taxon>
    </lineage>
</organism>
<dbReference type="Gene3D" id="3.40.50.720">
    <property type="entry name" value="NAD(P)-binding Rossmann-like Domain"/>
    <property type="match status" value="1"/>
</dbReference>
<dbReference type="AlphaFoldDB" id="A0A4V5ZNT6"/>
<evidence type="ECO:0000256" key="1">
    <source>
        <dbReference type="ARBA" id="ARBA00006484"/>
    </source>
</evidence>
<dbReference type="PROSITE" id="PS00061">
    <property type="entry name" value="ADH_SHORT"/>
    <property type="match status" value="1"/>
</dbReference>
<proteinExistence type="inferred from homology"/>
<dbReference type="GO" id="GO:0016616">
    <property type="term" value="F:oxidoreductase activity, acting on the CH-OH group of donors, NAD or NADP as acceptor"/>
    <property type="evidence" value="ECO:0007669"/>
    <property type="project" value="TreeGrafter"/>
</dbReference>
<dbReference type="EMBL" id="QKNX01000002">
    <property type="protein sequence ID" value="TKR26173.1"/>
    <property type="molecule type" value="Genomic_DNA"/>
</dbReference>
<reference evidence="2 3" key="1">
    <citation type="submission" date="2019-04" db="EMBL/GenBank/DDBJ databases">
        <title>Natronomonas sp. F20-122 a newhaloarchaeon isolated from a saline saltern of Isla Bacuta, Huelva, Spain.</title>
        <authorList>
            <person name="Duran-Viseras A."/>
            <person name="Sanchez-Porro C."/>
            <person name="Ventosa A."/>
        </authorList>
    </citation>
    <scope>NUCLEOTIDE SEQUENCE [LARGE SCALE GENOMIC DNA]</scope>
    <source>
        <strain evidence="2 3">F20-122</strain>
    </source>
</reference>
<evidence type="ECO:0000313" key="3">
    <source>
        <dbReference type="Proteomes" id="UP000308037"/>
    </source>
</evidence>
<dbReference type="Proteomes" id="UP000308037">
    <property type="component" value="Unassembled WGS sequence"/>
</dbReference>
<evidence type="ECO:0000313" key="2">
    <source>
        <dbReference type="EMBL" id="TKR26173.1"/>
    </source>
</evidence>
<sequence length="256" mass="27115">MREQIDFSGDSVIVTGAASGIGQGVAEGFAAEGANVVIADIDEERGPSVAEEIADEHGVDAEFIYTDVSDHDSCGETVSDTVDAFGSLDVLVNVAAGGLQNAKDLNQPFIEETPDNWAPHIHVTLKGPINMTHNALPVMKEQGGGSIINFASDSYQGQDPNLTMYATAKAGVVTFTKSLAKEVGEFDVRVNCISPSTTWTPSTQEWLDEYGDKVAENYPLGRLGYPEDHANAAIFLASDASDWVTGQVLSVNGGFI</sequence>
<name>A0A4V5ZNT6_9EURY</name>
<dbReference type="PANTHER" id="PTHR42760">
    <property type="entry name" value="SHORT-CHAIN DEHYDROGENASES/REDUCTASES FAMILY MEMBER"/>
    <property type="match status" value="1"/>
</dbReference>
<dbReference type="InterPro" id="IPR036291">
    <property type="entry name" value="NAD(P)-bd_dom_sf"/>
</dbReference>
<dbReference type="RefSeq" id="WP_137276089.1">
    <property type="nucleotide sequence ID" value="NZ_QKNX01000002.1"/>
</dbReference>
<gene>
    <name evidence="2" type="ORF">DM868_06680</name>
</gene>
<dbReference type="InterPro" id="IPR002347">
    <property type="entry name" value="SDR_fam"/>
</dbReference>
<accession>A0A4V5ZNT6</accession>
<dbReference type="Pfam" id="PF13561">
    <property type="entry name" value="adh_short_C2"/>
    <property type="match status" value="1"/>
</dbReference>
<dbReference type="SUPFAM" id="SSF51735">
    <property type="entry name" value="NAD(P)-binding Rossmann-fold domains"/>
    <property type="match status" value="1"/>
</dbReference>